<evidence type="ECO:0000256" key="10">
    <source>
        <dbReference type="ARBA" id="ARBA00023209"/>
    </source>
</evidence>
<dbReference type="SMART" id="SM00155">
    <property type="entry name" value="PLDc"/>
    <property type="match status" value="2"/>
</dbReference>
<dbReference type="Proteomes" id="UP000243205">
    <property type="component" value="Unassembled WGS sequence"/>
</dbReference>
<evidence type="ECO:0000256" key="9">
    <source>
        <dbReference type="ARBA" id="ARBA00023136"/>
    </source>
</evidence>
<evidence type="ECO:0000313" key="15">
    <source>
        <dbReference type="EMBL" id="SDE63002.1"/>
    </source>
</evidence>
<evidence type="ECO:0000256" key="12">
    <source>
        <dbReference type="NCBIfam" id="TIGR04265"/>
    </source>
</evidence>
<feature type="domain" description="PLD phosphodiesterase" evidence="14">
    <location>
        <begin position="213"/>
        <end position="240"/>
    </location>
</feature>
<dbReference type="Pfam" id="PF13091">
    <property type="entry name" value="PLDc_2"/>
    <property type="match status" value="2"/>
</dbReference>
<dbReference type="GO" id="GO:0008808">
    <property type="term" value="F:cardiolipin synthase activity"/>
    <property type="evidence" value="ECO:0007669"/>
    <property type="project" value="UniProtKB-UniRule"/>
</dbReference>
<organism evidence="15 16">
    <name type="scientific">Desulfuromonas thiophila</name>
    <dbReference type="NCBI Taxonomy" id="57664"/>
    <lineage>
        <taxon>Bacteria</taxon>
        <taxon>Pseudomonadati</taxon>
        <taxon>Thermodesulfobacteriota</taxon>
        <taxon>Desulfuromonadia</taxon>
        <taxon>Desulfuromonadales</taxon>
        <taxon>Desulfuromonadaceae</taxon>
        <taxon>Desulfuromonas</taxon>
    </lineage>
</organism>
<evidence type="ECO:0000256" key="13">
    <source>
        <dbReference type="SAM" id="Phobius"/>
    </source>
</evidence>
<dbReference type="SUPFAM" id="SSF56024">
    <property type="entry name" value="Phospholipase D/nuclease"/>
    <property type="match status" value="2"/>
</dbReference>
<keyword evidence="2" id="KW-1003">Cell membrane</keyword>
<evidence type="ECO:0000256" key="7">
    <source>
        <dbReference type="ARBA" id="ARBA00022989"/>
    </source>
</evidence>
<dbReference type="OrthoDB" id="9762009at2"/>
<keyword evidence="8" id="KW-0443">Lipid metabolism</keyword>
<keyword evidence="10" id="KW-0594">Phospholipid biosynthesis</keyword>
<dbReference type="GO" id="GO:0032049">
    <property type="term" value="P:cardiolipin biosynthetic process"/>
    <property type="evidence" value="ECO:0007669"/>
    <property type="project" value="UniProtKB-UniRule"/>
</dbReference>
<feature type="domain" description="PLD phosphodiesterase" evidence="14">
    <location>
        <begin position="389"/>
        <end position="416"/>
    </location>
</feature>
<evidence type="ECO:0000256" key="1">
    <source>
        <dbReference type="ARBA" id="ARBA00004651"/>
    </source>
</evidence>
<evidence type="ECO:0000256" key="5">
    <source>
        <dbReference type="ARBA" id="ARBA00022692"/>
    </source>
</evidence>
<feature type="transmembrane region" description="Helical" evidence="13">
    <location>
        <begin position="34"/>
        <end position="54"/>
    </location>
</feature>
<dbReference type="InterPro" id="IPR022924">
    <property type="entry name" value="Cardiolipin_synthase"/>
</dbReference>
<keyword evidence="4" id="KW-0808">Transferase</keyword>
<dbReference type="InterPro" id="IPR001736">
    <property type="entry name" value="PLipase_D/transphosphatidylase"/>
</dbReference>
<keyword evidence="9 13" id="KW-0472">Membrane</keyword>
<evidence type="ECO:0000313" key="16">
    <source>
        <dbReference type="Proteomes" id="UP000243205"/>
    </source>
</evidence>
<evidence type="ECO:0000256" key="11">
    <source>
        <dbReference type="ARBA" id="ARBA00023264"/>
    </source>
</evidence>
<reference evidence="16" key="1">
    <citation type="submission" date="2016-10" db="EMBL/GenBank/DDBJ databases">
        <authorList>
            <person name="Varghese N."/>
            <person name="Submissions S."/>
        </authorList>
    </citation>
    <scope>NUCLEOTIDE SEQUENCE [LARGE SCALE GENOMIC DNA]</scope>
    <source>
        <strain evidence="16">DSM 8987</strain>
    </source>
</reference>
<proteinExistence type="predicted"/>
<keyword evidence="16" id="KW-1185">Reference proteome</keyword>
<dbReference type="RefSeq" id="WP_092080322.1">
    <property type="nucleotide sequence ID" value="NZ_FNAQ01000020.1"/>
</dbReference>
<evidence type="ECO:0000256" key="8">
    <source>
        <dbReference type="ARBA" id="ARBA00023098"/>
    </source>
</evidence>
<dbReference type="PANTHER" id="PTHR21248:SF22">
    <property type="entry name" value="PHOSPHOLIPASE D"/>
    <property type="match status" value="1"/>
</dbReference>
<dbReference type="Pfam" id="PF13396">
    <property type="entry name" value="PLDc_N"/>
    <property type="match status" value="1"/>
</dbReference>
<keyword evidence="11" id="KW-1208">Phospholipid metabolism</keyword>
<dbReference type="EMBL" id="FNAQ01000020">
    <property type="protein sequence ID" value="SDE63002.1"/>
    <property type="molecule type" value="Genomic_DNA"/>
</dbReference>
<dbReference type="InterPro" id="IPR027379">
    <property type="entry name" value="CLS_N"/>
</dbReference>
<dbReference type="PANTHER" id="PTHR21248">
    <property type="entry name" value="CARDIOLIPIN SYNTHASE"/>
    <property type="match status" value="1"/>
</dbReference>
<dbReference type="PROSITE" id="PS50035">
    <property type="entry name" value="PLD"/>
    <property type="match status" value="2"/>
</dbReference>
<dbReference type="CDD" id="cd09163">
    <property type="entry name" value="PLDc_CLS_unchar2_2"/>
    <property type="match status" value="1"/>
</dbReference>
<evidence type="ECO:0000256" key="3">
    <source>
        <dbReference type="ARBA" id="ARBA00022516"/>
    </source>
</evidence>
<dbReference type="AlphaFoldDB" id="A0A1G7EH64"/>
<evidence type="ECO:0000256" key="2">
    <source>
        <dbReference type="ARBA" id="ARBA00022475"/>
    </source>
</evidence>
<keyword evidence="6" id="KW-0677">Repeat</keyword>
<dbReference type="NCBIfam" id="TIGR04265">
    <property type="entry name" value="bac_cardiolipin"/>
    <property type="match status" value="1"/>
</dbReference>
<name>A0A1G7EH64_9BACT</name>
<keyword evidence="7 13" id="KW-1133">Transmembrane helix</keyword>
<sequence>MSTLSLLWLLLLYSLALLAVVDVLLTKDDPRAALGWLVVCLALPGFGALIYWLLGRNRIRNRAQAWKQQGNGMQARPRRSGFEPAPLRAPFQTQNYVLLRRLADTVTRRPLLDGNQLELLHNGEQAYPAMLAAIDAARERICLSSYIFDTRQTGRRFAAALIRASRRGVEVRVLVDALGEFYTWPRARRLFRASDVRFVLFLPFTFKARGAHINLRNHRKLLLIDGQIGFTGGMNISQRHCVAAPGRRAPVVDLHFQVRGPVVAQMQEAFIEDWQFASGERLPPLEPQQVSRAGESLCRGVSAGPNEDYEKLQWLISGVLSCARRRVAIMTPYFAPEPEIVRALCGAALRGVQVDILLPRKNNLPFVDWAGRASFAELLHYGVRLYYQNGPFVHSKLLLMDDHYAQIGSANFDARSLRLNFEFNLEVYDEALNRQLRDHFDCQCQRAQPLRWSQLQHYPLTLRLRDRFVRLFTPFL</sequence>
<dbReference type="Gene3D" id="3.30.870.10">
    <property type="entry name" value="Endonuclease Chain A"/>
    <property type="match status" value="2"/>
</dbReference>
<keyword evidence="3" id="KW-0444">Lipid biosynthesis</keyword>
<dbReference type="InterPro" id="IPR025202">
    <property type="entry name" value="PLD-like_dom"/>
</dbReference>
<evidence type="ECO:0000256" key="6">
    <source>
        <dbReference type="ARBA" id="ARBA00022737"/>
    </source>
</evidence>
<evidence type="ECO:0000259" key="14">
    <source>
        <dbReference type="PROSITE" id="PS50035"/>
    </source>
</evidence>
<evidence type="ECO:0000256" key="4">
    <source>
        <dbReference type="ARBA" id="ARBA00022679"/>
    </source>
</evidence>
<comment type="subcellular location">
    <subcellularLocation>
        <location evidence="1">Cell membrane</location>
        <topology evidence="1">Multi-pass membrane protein</topology>
    </subcellularLocation>
</comment>
<gene>
    <name evidence="15" type="ORF">SAMN05661003_12028</name>
</gene>
<dbReference type="EC" id="2.7.8.-" evidence="12"/>
<dbReference type="STRING" id="57664.SAMN05661003_12028"/>
<keyword evidence="5 13" id="KW-0812">Transmembrane</keyword>
<accession>A0A1G7EH64</accession>
<dbReference type="CDD" id="cd09157">
    <property type="entry name" value="PLDc_CLS_unchar2_1"/>
    <property type="match status" value="1"/>
</dbReference>
<protein>
    <recommendedName>
        <fullName evidence="12">Cardiolipin synthase</fullName>
        <ecNumber evidence="12">2.7.8.-</ecNumber>
    </recommendedName>
</protein>
<dbReference type="GO" id="GO:0005886">
    <property type="term" value="C:plasma membrane"/>
    <property type="evidence" value="ECO:0007669"/>
    <property type="project" value="UniProtKB-SubCell"/>
</dbReference>